<keyword evidence="1" id="KW-1133">Transmembrane helix</keyword>
<accession>A0A0G1FDI3</accession>
<protein>
    <recommendedName>
        <fullName evidence="3">Fibronectin type-III domain-containing protein</fullName>
    </recommendedName>
</protein>
<feature type="transmembrane region" description="Helical" evidence="1">
    <location>
        <begin position="374"/>
        <end position="392"/>
    </location>
</feature>
<feature type="transmembrane region" description="Helical" evidence="1">
    <location>
        <begin position="350"/>
        <end position="368"/>
    </location>
</feature>
<feature type="signal peptide" evidence="2">
    <location>
        <begin position="1"/>
        <end position="23"/>
    </location>
</feature>
<dbReference type="InterPro" id="IPR003961">
    <property type="entry name" value="FN3_dom"/>
</dbReference>
<name>A0A0G1FDI3_9BACT</name>
<evidence type="ECO:0000256" key="2">
    <source>
        <dbReference type="SAM" id="SignalP"/>
    </source>
</evidence>
<dbReference type="AlphaFoldDB" id="A0A0G1FDI3"/>
<dbReference type="PROSITE" id="PS50853">
    <property type="entry name" value="FN3"/>
    <property type="match status" value="1"/>
</dbReference>
<evidence type="ECO:0000313" key="5">
    <source>
        <dbReference type="Proteomes" id="UP000033980"/>
    </source>
</evidence>
<dbReference type="SUPFAM" id="SSF49265">
    <property type="entry name" value="Fibronectin type III"/>
    <property type="match status" value="1"/>
</dbReference>
<evidence type="ECO:0000256" key="1">
    <source>
        <dbReference type="SAM" id="Phobius"/>
    </source>
</evidence>
<reference evidence="4 5" key="1">
    <citation type="journal article" date="2015" name="Nature">
        <title>rRNA introns, odd ribosomes, and small enigmatic genomes across a large radiation of phyla.</title>
        <authorList>
            <person name="Brown C.T."/>
            <person name="Hug L.A."/>
            <person name="Thomas B.C."/>
            <person name="Sharon I."/>
            <person name="Castelle C.J."/>
            <person name="Singh A."/>
            <person name="Wilkins M.J."/>
            <person name="Williams K.H."/>
            <person name="Banfield J.F."/>
        </authorList>
    </citation>
    <scope>NUCLEOTIDE SEQUENCE [LARGE SCALE GENOMIC DNA]</scope>
</reference>
<keyword evidence="1" id="KW-0812">Transmembrane</keyword>
<gene>
    <name evidence="4" type="ORF">UV68_C0025G0002</name>
</gene>
<dbReference type="SMART" id="SM00060">
    <property type="entry name" value="FN3"/>
    <property type="match status" value="1"/>
</dbReference>
<organism evidence="4 5">
    <name type="scientific">Candidatus Collierbacteria bacterium GW2011_GWC2_43_12</name>
    <dbReference type="NCBI Taxonomy" id="1618390"/>
    <lineage>
        <taxon>Bacteria</taxon>
        <taxon>Candidatus Collieribacteriota</taxon>
    </lineage>
</organism>
<keyword evidence="1" id="KW-0472">Membrane</keyword>
<comment type="caution">
    <text evidence="4">The sequence shown here is derived from an EMBL/GenBank/DDBJ whole genome shotgun (WGS) entry which is preliminary data.</text>
</comment>
<sequence length="401" mass="43490">MKKVFGIILFFLAALFSLSPVLAADKEITCNTLGCTSPTSTAIFPTSEIWYPGKSLTKSIRVINQGVDPLTVSNISVNFSNTKGLDTVMDLRIVRLLDSSTIFFNTLNHFYSSGTIGLSTLGTLSSDEYLYTVTMRPEAGNEYQNASTKFDLQLNFSGGSPDENRSIGGVSGSSDSSSAPVCTAQTSSALTNLQVTGTTANTVTLVWNSVSPVTHYALIFTRLRDGEKYGSTNIGNVNTYTVRNLSGGESYEFEVFGVNDCAPGPAGKVIHLVTGGTVTGRPTGLDGEILGVDTLPEPAPLETVITSPTPSVMGDTNCQELWWKTLFIIVTILLPIIVHGNINKKRWNKGFLTFTITGIAFIVDRLFFCAHSLWPLYIILSHIIASFIFQIYQPNKKKKNS</sequence>
<dbReference type="Pfam" id="PF00041">
    <property type="entry name" value="fn3"/>
    <property type="match status" value="1"/>
</dbReference>
<evidence type="ECO:0000259" key="3">
    <source>
        <dbReference type="PROSITE" id="PS50853"/>
    </source>
</evidence>
<feature type="transmembrane region" description="Helical" evidence="1">
    <location>
        <begin position="321"/>
        <end position="338"/>
    </location>
</feature>
<feature type="chain" id="PRO_5005181960" description="Fibronectin type-III domain-containing protein" evidence="2">
    <location>
        <begin position="24"/>
        <end position="401"/>
    </location>
</feature>
<dbReference type="CDD" id="cd00063">
    <property type="entry name" value="FN3"/>
    <property type="match status" value="1"/>
</dbReference>
<dbReference type="InterPro" id="IPR013783">
    <property type="entry name" value="Ig-like_fold"/>
</dbReference>
<dbReference type="Gene3D" id="2.60.40.10">
    <property type="entry name" value="Immunoglobulins"/>
    <property type="match status" value="1"/>
</dbReference>
<evidence type="ECO:0000313" key="4">
    <source>
        <dbReference type="EMBL" id="KKS93181.1"/>
    </source>
</evidence>
<keyword evidence="2" id="KW-0732">Signal</keyword>
<dbReference type="Proteomes" id="UP000033980">
    <property type="component" value="Unassembled WGS sequence"/>
</dbReference>
<dbReference type="InterPro" id="IPR036116">
    <property type="entry name" value="FN3_sf"/>
</dbReference>
<proteinExistence type="predicted"/>
<feature type="domain" description="Fibronectin type-III" evidence="3">
    <location>
        <begin position="189"/>
        <end position="277"/>
    </location>
</feature>
<dbReference type="EMBL" id="LCFK01000025">
    <property type="protein sequence ID" value="KKS93181.1"/>
    <property type="molecule type" value="Genomic_DNA"/>
</dbReference>